<dbReference type="InterPro" id="IPR004241">
    <property type="entry name" value="Atg8-like"/>
</dbReference>
<dbReference type="PANTHER" id="PTHR10969">
    <property type="entry name" value="MICROTUBULE-ASSOCIATED PROTEINS 1A/1B LIGHT CHAIN 3-RELATED"/>
    <property type="match status" value="1"/>
</dbReference>
<evidence type="ECO:0000256" key="6">
    <source>
        <dbReference type="RuleBase" id="RU004384"/>
    </source>
</evidence>
<evidence type="ECO:0000313" key="7">
    <source>
        <dbReference type="EMBL" id="TKR89358.1"/>
    </source>
</evidence>
<evidence type="ECO:0000256" key="5">
    <source>
        <dbReference type="PIRSR" id="PIRSR604241-50"/>
    </source>
</evidence>
<dbReference type="SUPFAM" id="SSF54236">
    <property type="entry name" value="Ubiquitin-like"/>
    <property type="match status" value="1"/>
</dbReference>
<name>A0A4U5P0B6_STECR</name>
<evidence type="ECO:0000313" key="8">
    <source>
        <dbReference type="Proteomes" id="UP000298663"/>
    </source>
</evidence>
<keyword evidence="8" id="KW-1185">Reference proteome</keyword>
<comment type="similarity">
    <text evidence="2 6">Belongs to the ATG8 family.</text>
</comment>
<dbReference type="Pfam" id="PF02991">
    <property type="entry name" value="ATG8"/>
    <property type="match status" value="1"/>
</dbReference>
<organism evidence="7 8">
    <name type="scientific">Steinernema carpocapsae</name>
    <name type="common">Entomopathogenic nematode</name>
    <dbReference type="NCBI Taxonomy" id="34508"/>
    <lineage>
        <taxon>Eukaryota</taxon>
        <taxon>Metazoa</taxon>
        <taxon>Ecdysozoa</taxon>
        <taxon>Nematoda</taxon>
        <taxon>Chromadorea</taxon>
        <taxon>Rhabditida</taxon>
        <taxon>Tylenchina</taxon>
        <taxon>Panagrolaimomorpha</taxon>
        <taxon>Strongyloidoidea</taxon>
        <taxon>Steinernematidae</taxon>
        <taxon>Steinernema</taxon>
    </lineage>
</organism>
<comment type="caution">
    <text evidence="7">The sequence shown here is derived from an EMBL/GenBank/DDBJ whole genome shotgun (WGS) entry which is preliminary data.</text>
</comment>
<comment type="subcellular location">
    <subcellularLocation>
        <location evidence="1">Membrane</location>
    </subcellularLocation>
</comment>
<keyword evidence="4 5" id="KW-0449">Lipoprotein</keyword>
<feature type="lipid moiety-binding region" description="Phosphatidylserine amidated glycine; alternate" evidence="5">
    <location>
        <position position="128"/>
    </location>
</feature>
<keyword evidence="3" id="KW-0472">Membrane</keyword>
<reference evidence="7 8" key="1">
    <citation type="journal article" date="2015" name="Genome Biol.">
        <title>Comparative genomics of Steinernema reveals deeply conserved gene regulatory networks.</title>
        <authorList>
            <person name="Dillman A.R."/>
            <person name="Macchietto M."/>
            <person name="Porter C.F."/>
            <person name="Rogers A."/>
            <person name="Williams B."/>
            <person name="Antoshechkin I."/>
            <person name="Lee M.M."/>
            <person name="Goodwin Z."/>
            <person name="Lu X."/>
            <person name="Lewis E.E."/>
            <person name="Goodrich-Blair H."/>
            <person name="Stock S.P."/>
            <person name="Adams B.J."/>
            <person name="Sternberg P.W."/>
            <person name="Mortazavi A."/>
        </authorList>
    </citation>
    <scope>NUCLEOTIDE SEQUENCE [LARGE SCALE GENOMIC DNA]</scope>
    <source>
        <strain evidence="7 8">ALL</strain>
    </source>
</reference>
<evidence type="ECO:0000256" key="1">
    <source>
        <dbReference type="ARBA" id="ARBA00004370"/>
    </source>
</evidence>
<dbReference type="Gene3D" id="3.10.20.90">
    <property type="entry name" value="Phosphatidylinositol 3-kinase Catalytic Subunit, Chain A, domain 1"/>
    <property type="match status" value="1"/>
</dbReference>
<dbReference type="OrthoDB" id="6738456at2759"/>
<evidence type="ECO:0008006" key="9">
    <source>
        <dbReference type="Google" id="ProtNLM"/>
    </source>
</evidence>
<evidence type="ECO:0000256" key="3">
    <source>
        <dbReference type="ARBA" id="ARBA00023136"/>
    </source>
</evidence>
<dbReference type="InterPro" id="IPR029071">
    <property type="entry name" value="Ubiquitin-like_domsf"/>
</dbReference>
<reference evidence="7 8" key="2">
    <citation type="journal article" date="2019" name="G3 (Bethesda)">
        <title>Hybrid Assembly of the Genome of the Entomopathogenic Nematode Steinernema carpocapsae Identifies the X-Chromosome.</title>
        <authorList>
            <person name="Serra L."/>
            <person name="Macchietto M."/>
            <person name="Macias-Munoz A."/>
            <person name="McGill C.J."/>
            <person name="Rodriguez I.M."/>
            <person name="Rodriguez B."/>
            <person name="Murad R."/>
            <person name="Mortazavi A."/>
        </authorList>
    </citation>
    <scope>NUCLEOTIDE SEQUENCE [LARGE SCALE GENOMIC DNA]</scope>
    <source>
        <strain evidence="7 8">ALL</strain>
    </source>
</reference>
<dbReference type="EMBL" id="AZBU02000003">
    <property type="protein sequence ID" value="TKR89358.1"/>
    <property type="molecule type" value="Genomic_DNA"/>
</dbReference>
<dbReference type="GO" id="GO:0016020">
    <property type="term" value="C:membrane"/>
    <property type="evidence" value="ECO:0007669"/>
    <property type="project" value="UniProtKB-SubCell"/>
</dbReference>
<gene>
    <name evidence="7" type="ORF">L596_013474</name>
</gene>
<accession>A0A4U5P0B6</accession>
<dbReference type="GO" id="GO:0006914">
    <property type="term" value="P:autophagy"/>
    <property type="evidence" value="ECO:0007669"/>
    <property type="project" value="UniProtKB-KW"/>
</dbReference>
<evidence type="ECO:0000256" key="2">
    <source>
        <dbReference type="ARBA" id="ARBA00007293"/>
    </source>
</evidence>
<protein>
    <recommendedName>
        <fullName evidence="9">Autophagy-related protein</fullName>
    </recommendedName>
</protein>
<keyword evidence="6" id="KW-0072">Autophagy</keyword>
<dbReference type="STRING" id="34508.A0A4U5P0B6"/>
<sequence>MSSPASSTTVAEKKPYKERYSLEKRQAKARNVLHGHSVHVPVVCEKASGSRLEHLKQDCYKVASNITIGTFLVIIRERLSLTEDEAIFLFAKNAIMSTTKTMAEVYDEFKDEEDGFLYLTYQEESVYGQ</sequence>
<dbReference type="AlphaFoldDB" id="A0A4U5P0B6"/>
<evidence type="ECO:0000256" key="4">
    <source>
        <dbReference type="ARBA" id="ARBA00023288"/>
    </source>
</evidence>
<dbReference type="Proteomes" id="UP000298663">
    <property type="component" value="Unassembled WGS sequence"/>
</dbReference>
<proteinExistence type="inferred from homology"/>